<keyword evidence="4" id="KW-0677">Repeat</keyword>
<evidence type="ECO:0000256" key="3">
    <source>
        <dbReference type="ARBA" id="ARBA00022679"/>
    </source>
</evidence>
<dbReference type="GO" id="GO:0009245">
    <property type="term" value="P:lipid A biosynthetic process"/>
    <property type="evidence" value="ECO:0007669"/>
    <property type="project" value="UniProtKB-KW"/>
</dbReference>
<dbReference type="PANTHER" id="PTHR43378">
    <property type="entry name" value="UDP-3-O-ACYLGLUCOSAMINE N-ACYLTRANSFERASE"/>
    <property type="match status" value="1"/>
</dbReference>
<comment type="caution">
    <text evidence="7">The sequence shown here is derived from an EMBL/GenBank/DDBJ whole genome shotgun (WGS) entry which is preliminary data.</text>
</comment>
<evidence type="ECO:0000256" key="5">
    <source>
        <dbReference type="ARBA" id="ARBA00023098"/>
    </source>
</evidence>
<name>A0A927U5I4_9FIRM</name>
<dbReference type="GO" id="GO:0016020">
    <property type="term" value="C:membrane"/>
    <property type="evidence" value="ECO:0007669"/>
    <property type="project" value="GOC"/>
</dbReference>
<accession>A0A927U5I4</accession>
<dbReference type="PROSITE" id="PS00101">
    <property type="entry name" value="HEXAPEP_TRANSFERASES"/>
    <property type="match status" value="1"/>
</dbReference>
<sequence>MGKINKKRGMTMLTAEEKAKFIETLNGTSYVGEPVDNTFMFIKKQVEYLAPNLEGHKDCLVFAEDNITFSDDVIANNHVIFCEYPQYEYFLFAVDYRDVRAPLPDFFEEEGYYITSDSTIGENCTIYPGCFIGPNVHIGDNALILPGAKIKHATIGDNFICNENVVIGCNSFTKAKDPNGDLISMPSLGRVVIGNNVEIGACDVIELATCGETVIGDNVKLDNLVSIGHESILHKNVCMAAQATLAGFVEVGERTFIGVGANVKNRITIGKDVTVGMGSVVGRAVKDGETVFGNLAKPIPILKKTFQK</sequence>
<dbReference type="InterPro" id="IPR001451">
    <property type="entry name" value="Hexapep"/>
</dbReference>
<keyword evidence="6" id="KW-0012">Acyltransferase</keyword>
<dbReference type="GO" id="GO:0016410">
    <property type="term" value="F:N-acyltransferase activity"/>
    <property type="evidence" value="ECO:0007669"/>
    <property type="project" value="InterPro"/>
</dbReference>
<dbReference type="Gene3D" id="2.160.10.10">
    <property type="entry name" value="Hexapeptide repeat proteins"/>
    <property type="match status" value="1"/>
</dbReference>
<evidence type="ECO:0000256" key="6">
    <source>
        <dbReference type="ARBA" id="ARBA00023315"/>
    </source>
</evidence>
<dbReference type="AlphaFoldDB" id="A0A927U5I4"/>
<dbReference type="InterPro" id="IPR007691">
    <property type="entry name" value="LpxD"/>
</dbReference>
<organism evidence="7 8">
    <name type="scientific">Pseudobutyrivibrio ruminis</name>
    <dbReference type="NCBI Taxonomy" id="46206"/>
    <lineage>
        <taxon>Bacteria</taxon>
        <taxon>Bacillati</taxon>
        <taxon>Bacillota</taxon>
        <taxon>Clostridia</taxon>
        <taxon>Lachnospirales</taxon>
        <taxon>Lachnospiraceae</taxon>
        <taxon>Pseudobutyrivibrio</taxon>
    </lineage>
</organism>
<evidence type="ECO:0008006" key="9">
    <source>
        <dbReference type="Google" id="ProtNLM"/>
    </source>
</evidence>
<dbReference type="PANTHER" id="PTHR43378:SF2">
    <property type="entry name" value="UDP-3-O-ACYLGLUCOSAMINE N-ACYLTRANSFERASE 1, MITOCHONDRIAL-RELATED"/>
    <property type="match status" value="1"/>
</dbReference>
<protein>
    <recommendedName>
        <fullName evidence="9">UDP-3-O-(3-hydroxymyristoyl)glucosamine N-acyltransferase</fullName>
    </recommendedName>
</protein>
<dbReference type="EMBL" id="SVER01000004">
    <property type="protein sequence ID" value="MBE5918609.1"/>
    <property type="molecule type" value="Genomic_DNA"/>
</dbReference>
<keyword evidence="2" id="KW-0441">Lipid A biosynthesis</keyword>
<proteinExistence type="predicted"/>
<evidence type="ECO:0000313" key="7">
    <source>
        <dbReference type="EMBL" id="MBE5918609.1"/>
    </source>
</evidence>
<keyword evidence="5" id="KW-0443">Lipid metabolism</keyword>
<gene>
    <name evidence="7" type="ORF">E7272_02085</name>
</gene>
<dbReference type="InterPro" id="IPR018357">
    <property type="entry name" value="Hexapep_transf_CS"/>
</dbReference>
<evidence type="ECO:0000256" key="1">
    <source>
        <dbReference type="ARBA" id="ARBA00022516"/>
    </source>
</evidence>
<dbReference type="CDD" id="cd03352">
    <property type="entry name" value="LbH_LpxD"/>
    <property type="match status" value="1"/>
</dbReference>
<dbReference type="Pfam" id="PF00132">
    <property type="entry name" value="Hexapep"/>
    <property type="match status" value="1"/>
</dbReference>
<evidence type="ECO:0000313" key="8">
    <source>
        <dbReference type="Proteomes" id="UP000766246"/>
    </source>
</evidence>
<dbReference type="SUPFAM" id="SSF51161">
    <property type="entry name" value="Trimeric LpxA-like enzymes"/>
    <property type="match status" value="1"/>
</dbReference>
<evidence type="ECO:0000256" key="2">
    <source>
        <dbReference type="ARBA" id="ARBA00022556"/>
    </source>
</evidence>
<keyword evidence="1" id="KW-0444">Lipid biosynthesis</keyword>
<reference evidence="7" key="1">
    <citation type="submission" date="2019-04" db="EMBL/GenBank/DDBJ databases">
        <title>Evolution of Biomass-Degrading Anaerobic Consortia Revealed by Metagenomics.</title>
        <authorList>
            <person name="Peng X."/>
        </authorList>
    </citation>
    <scope>NUCLEOTIDE SEQUENCE</scope>
    <source>
        <strain evidence="7">SIG311</strain>
    </source>
</reference>
<keyword evidence="3" id="KW-0808">Transferase</keyword>
<evidence type="ECO:0000256" key="4">
    <source>
        <dbReference type="ARBA" id="ARBA00022737"/>
    </source>
</evidence>
<dbReference type="InterPro" id="IPR011004">
    <property type="entry name" value="Trimer_LpxA-like_sf"/>
</dbReference>
<dbReference type="Proteomes" id="UP000766246">
    <property type="component" value="Unassembled WGS sequence"/>
</dbReference>